<reference evidence="2 3" key="1">
    <citation type="submission" date="2018-02" db="EMBL/GenBank/DDBJ databases">
        <title>Genomic Encyclopedia of Archaeal and Bacterial Type Strains, Phase II (KMG-II): from individual species to whole genera.</title>
        <authorList>
            <person name="Goeker M."/>
        </authorList>
    </citation>
    <scope>NUCLEOTIDE SEQUENCE [LARGE SCALE GENOMIC DNA]</scope>
    <source>
        <strain evidence="2 3">YU 961-1</strain>
    </source>
</reference>
<proteinExistence type="predicted"/>
<protein>
    <submittedName>
        <fullName evidence="2">Uncharacterized protein</fullName>
    </submittedName>
</protein>
<evidence type="ECO:0000313" key="2">
    <source>
        <dbReference type="EMBL" id="PPK67097.1"/>
    </source>
</evidence>
<comment type="caution">
    <text evidence="2">The sequence shown here is derived from an EMBL/GenBank/DDBJ whole genome shotgun (WGS) entry which is preliminary data.</text>
</comment>
<sequence>MTRPGPTRAPSPTPDAARPPDGSPRQWRLGREFVLRHAGFPFDWLVDLGADEDLIRLADEVVDHEQRLSEAQRGSAAVHRGKAEQLPATPAVRAWAEAFARFAERYADADAEAGRGLGRVLDRPEVGEAVLLSNPDAYHNMLCPLRAHDGPLTSKWRRVRRQMYTYVQRLCAKNETVSFFGPMAYGSVGERRDLVVDRPRTRRVFCAHWAAKAIATAIARDPKILPDLRFHPTGRPGEHSELLAVVPPGGATFRAIRAAAGLRAAEVAKGLAVLVAEQRVCVAFGPAEYDDAPLTTMLDQLAALPASAARDSWVERVAGFEQVLTDLAEADLAGRITLVATAEQRFTELTGKPARRGAGAAYADRAVFFEECSSPFALTVDADLVAGWEKRLHTALEACVGHGAATQRSAVAAVRRDHPDGESNLLDYAARAAAALADATSTQQAGHAPVHLPSEVDDMVAGAARAPGDRYAVVDLCPAAASVDGFDTAGLVLSRVHHHLLVDSWLATMHPDRTAFGADAAAWVAEQRGAVVGLDFGRRNKGYYRFPGPEVAMRPLTWADLPDGGPMRPWDLRVSVAEDGVRLSTPDGAGVRAYVSLSDFVKYPPMAALAHPQVLHPAFATDAEVVVGDVVLQRARRRVPTRGFTAPEPHVRFLHLRRVARELGCRFVFCRGAHERKPYLLDLASPLAADLVGHVARGADTLTVEPMAPGPDHLWLRDEQGHRYTSELRVQVIGTESGGTP</sequence>
<keyword evidence="3" id="KW-1185">Reference proteome</keyword>
<dbReference type="AlphaFoldDB" id="A0A2S6GPH1"/>
<feature type="region of interest" description="Disordered" evidence="1">
    <location>
        <begin position="1"/>
        <end position="25"/>
    </location>
</feature>
<organism evidence="2 3">
    <name type="scientific">Actinokineospora auranticolor</name>
    <dbReference type="NCBI Taxonomy" id="155976"/>
    <lineage>
        <taxon>Bacteria</taxon>
        <taxon>Bacillati</taxon>
        <taxon>Actinomycetota</taxon>
        <taxon>Actinomycetes</taxon>
        <taxon>Pseudonocardiales</taxon>
        <taxon>Pseudonocardiaceae</taxon>
        <taxon>Actinokineospora</taxon>
    </lineage>
</organism>
<name>A0A2S6GPH1_9PSEU</name>
<gene>
    <name evidence="2" type="ORF">CLV40_10894</name>
</gene>
<evidence type="ECO:0000313" key="3">
    <source>
        <dbReference type="Proteomes" id="UP000239203"/>
    </source>
</evidence>
<evidence type="ECO:0000256" key="1">
    <source>
        <dbReference type="SAM" id="MobiDB-lite"/>
    </source>
</evidence>
<dbReference type="RefSeq" id="WP_281261664.1">
    <property type="nucleotide sequence ID" value="NZ_CP154825.1"/>
</dbReference>
<dbReference type="Proteomes" id="UP000239203">
    <property type="component" value="Unassembled WGS sequence"/>
</dbReference>
<accession>A0A2S6GPH1</accession>
<dbReference type="EMBL" id="PTIX01000008">
    <property type="protein sequence ID" value="PPK67097.1"/>
    <property type="molecule type" value="Genomic_DNA"/>
</dbReference>